<accession>A0A813IQ75</accession>
<keyword evidence="1" id="KW-0812">Transmembrane</keyword>
<dbReference type="OMA" id="QWCFILP"/>
<gene>
    <name evidence="2" type="ORF">PGLA1383_LOCUS2444</name>
    <name evidence="3" type="ORF">PGLA2088_LOCUS11716</name>
</gene>
<evidence type="ECO:0000256" key="1">
    <source>
        <dbReference type="SAM" id="Phobius"/>
    </source>
</evidence>
<reference evidence="3" key="1">
    <citation type="submission" date="2021-02" db="EMBL/GenBank/DDBJ databases">
        <authorList>
            <person name="Dougan E. K."/>
            <person name="Rhodes N."/>
            <person name="Thang M."/>
            <person name="Chan C."/>
        </authorList>
    </citation>
    <scope>NUCLEOTIDE SEQUENCE</scope>
</reference>
<evidence type="ECO:0000313" key="5">
    <source>
        <dbReference type="Proteomes" id="UP000654075"/>
    </source>
</evidence>
<evidence type="ECO:0000313" key="4">
    <source>
        <dbReference type="Proteomes" id="UP000626109"/>
    </source>
</evidence>
<feature type="transmembrane region" description="Helical" evidence="1">
    <location>
        <begin position="97"/>
        <end position="115"/>
    </location>
</feature>
<feature type="transmembrane region" description="Helical" evidence="1">
    <location>
        <begin position="6"/>
        <end position="30"/>
    </location>
</feature>
<keyword evidence="5" id="KW-1185">Reference proteome</keyword>
<keyword evidence="1" id="KW-1133">Transmembrane helix</keyword>
<dbReference type="EMBL" id="CAJNNW010013669">
    <property type="protein sequence ID" value="CAE8655634.1"/>
    <property type="molecule type" value="Genomic_DNA"/>
</dbReference>
<evidence type="ECO:0008006" key="6">
    <source>
        <dbReference type="Google" id="ProtNLM"/>
    </source>
</evidence>
<dbReference type="Proteomes" id="UP000626109">
    <property type="component" value="Unassembled WGS sequence"/>
</dbReference>
<organism evidence="3 4">
    <name type="scientific">Polarella glacialis</name>
    <name type="common">Dinoflagellate</name>
    <dbReference type="NCBI Taxonomy" id="89957"/>
    <lineage>
        <taxon>Eukaryota</taxon>
        <taxon>Sar</taxon>
        <taxon>Alveolata</taxon>
        <taxon>Dinophyceae</taxon>
        <taxon>Suessiales</taxon>
        <taxon>Suessiaceae</taxon>
        <taxon>Polarella</taxon>
    </lineage>
</organism>
<dbReference type="Proteomes" id="UP000654075">
    <property type="component" value="Unassembled WGS sequence"/>
</dbReference>
<dbReference type="EMBL" id="CAJNNV010000751">
    <property type="protein sequence ID" value="CAE8583482.1"/>
    <property type="molecule type" value="Genomic_DNA"/>
</dbReference>
<dbReference type="OrthoDB" id="354226at2759"/>
<dbReference type="AlphaFoldDB" id="A0A813IQ75"/>
<feature type="transmembrane region" description="Helical" evidence="1">
    <location>
        <begin position="122"/>
        <end position="142"/>
    </location>
</feature>
<keyword evidence="1" id="KW-0472">Membrane</keyword>
<name>A0A813IQ75_POLGL</name>
<evidence type="ECO:0000313" key="3">
    <source>
        <dbReference type="EMBL" id="CAE8655634.1"/>
    </source>
</evidence>
<feature type="transmembrane region" description="Helical" evidence="1">
    <location>
        <begin position="63"/>
        <end position="85"/>
    </location>
</feature>
<comment type="caution">
    <text evidence="3">The sequence shown here is derived from an EMBL/GenBank/DDBJ whole genome shotgun (WGS) entry which is preliminary data.</text>
</comment>
<protein>
    <recommendedName>
        <fullName evidence="6">Transmembrane protein</fullName>
    </recommendedName>
</protein>
<sequence length="155" mass="16873">MVACDAGIAASCLSFIASLATMAIGIIYLVQKLVDTRLEFVHCDFLEADCNFPWRRFFTFNPIIMADLWTPFVLGALGVSIHVVVLQHHIALSLTPVTYMGYSLFLVITALFGCFGYCGQCGIIVGGLCLVAALTCLVVRAMGEVGLKRFELGKR</sequence>
<proteinExistence type="predicted"/>
<evidence type="ECO:0000313" key="2">
    <source>
        <dbReference type="EMBL" id="CAE8583482.1"/>
    </source>
</evidence>